<evidence type="ECO:0000313" key="3">
    <source>
        <dbReference type="Proteomes" id="UP001519363"/>
    </source>
</evidence>
<comment type="caution">
    <text evidence="2">The sequence shown here is derived from an EMBL/GenBank/DDBJ whole genome shotgun (WGS) entry which is preliminary data.</text>
</comment>
<evidence type="ECO:0000313" key="2">
    <source>
        <dbReference type="EMBL" id="MBP2479496.1"/>
    </source>
</evidence>
<accession>A0ABS5ASU2</accession>
<proteinExistence type="predicted"/>
<keyword evidence="3" id="KW-1185">Reference proteome</keyword>
<keyword evidence="1" id="KW-0732">Signal</keyword>
<organism evidence="2 3">
    <name type="scientific">Crossiella equi</name>
    <dbReference type="NCBI Taxonomy" id="130796"/>
    <lineage>
        <taxon>Bacteria</taxon>
        <taxon>Bacillati</taxon>
        <taxon>Actinomycetota</taxon>
        <taxon>Actinomycetes</taxon>
        <taxon>Pseudonocardiales</taxon>
        <taxon>Pseudonocardiaceae</taxon>
        <taxon>Crossiella</taxon>
    </lineage>
</organism>
<name>A0ABS5ASU2_9PSEU</name>
<evidence type="ECO:0000256" key="1">
    <source>
        <dbReference type="SAM" id="SignalP"/>
    </source>
</evidence>
<dbReference type="RefSeq" id="WP_086780822.1">
    <property type="nucleotide sequence ID" value="NZ_JAGIOO010000001.1"/>
</dbReference>
<dbReference type="Proteomes" id="UP001519363">
    <property type="component" value="Unassembled WGS sequence"/>
</dbReference>
<gene>
    <name evidence="2" type="ORF">JOF53_008368</name>
</gene>
<reference evidence="2 3" key="1">
    <citation type="submission" date="2021-03" db="EMBL/GenBank/DDBJ databases">
        <title>Sequencing the genomes of 1000 actinobacteria strains.</title>
        <authorList>
            <person name="Klenk H.-P."/>
        </authorList>
    </citation>
    <scope>NUCLEOTIDE SEQUENCE [LARGE SCALE GENOMIC DNA]</scope>
    <source>
        <strain evidence="2 3">DSM 44580</strain>
    </source>
</reference>
<protein>
    <submittedName>
        <fullName evidence="2">Uncharacterized protein</fullName>
    </submittedName>
</protein>
<dbReference type="EMBL" id="JAGIOO010000001">
    <property type="protein sequence ID" value="MBP2479496.1"/>
    <property type="molecule type" value="Genomic_DNA"/>
</dbReference>
<sequence length="82" mass="8607">MGSTIRRIAAFGLAAAAFGSLALVNAVPAEAAGPKLYGVYPTLGRCEGEGKFREGQLEVRPGWACLFNNPVPGGWNLVGYPR</sequence>
<feature type="signal peptide" evidence="1">
    <location>
        <begin position="1"/>
        <end position="31"/>
    </location>
</feature>
<feature type="chain" id="PRO_5046503551" evidence="1">
    <location>
        <begin position="32"/>
        <end position="82"/>
    </location>
</feature>